<comment type="caution">
    <text evidence="7">The sequence shown here is derived from an EMBL/GenBank/DDBJ whole genome shotgun (WGS) entry which is preliminary data.</text>
</comment>
<dbReference type="InterPro" id="IPR013196">
    <property type="entry name" value="HTH_11"/>
</dbReference>
<dbReference type="Proteomes" id="UP000247612">
    <property type="component" value="Unassembled WGS sequence"/>
</dbReference>
<dbReference type="EMBL" id="QJKH01000011">
    <property type="protein sequence ID" value="PXX77302.1"/>
    <property type="molecule type" value="Genomic_DNA"/>
</dbReference>
<dbReference type="STRING" id="1034346.GCA_000313565_03220"/>
<keyword evidence="8" id="KW-1185">Reference proteome</keyword>
<evidence type="ECO:0000259" key="5">
    <source>
        <dbReference type="PROSITE" id="PS51094"/>
    </source>
</evidence>
<protein>
    <submittedName>
        <fullName evidence="7">BglG family transcriptional antiterminator</fullName>
    </submittedName>
</protein>
<feature type="domain" description="PRD" evidence="6">
    <location>
        <begin position="278"/>
        <end position="384"/>
    </location>
</feature>
<dbReference type="PANTHER" id="PTHR30185:SF12">
    <property type="entry name" value="TRANSCRIPTIONAL REGULATOR MANR"/>
    <property type="match status" value="1"/>
</dbReference>
<evidence type="ECO:0000313" key="7">
    <source>
        <dbReference type="EMBL" id="PXX77302.1"/>
    </source>
</evidence>
<dbReference type="OrthoDB" id="3175596at2"/>
<dbReference type="Pfam" id="PF00874">
    <property type="entry name" value="PRD"/>
    <property type="match status" value="1"/>
</dbReference>
<dbReference type="InterPro" id="IPR002178">
    <property type="entry name" value="PTS_EIIA_type-2_dom"/>
</dbReference>
<evidence type="ECO:0000256" key="1">
    <source>
        <dbReference type="ARBA" id="ARBA00022737"/>
    </source>
</evidence>
<accession>A0A318KLL4</accession>
<dbReference type="SUPFAM" id="SSF55804">
    <property type="entry name" value="Phoshotransferase/anion transport protein"/>
    <property type="match status" value="1"/>
</dbReference>
<dbReference type="InterPro" id="IPR007737">
    <property type="entry name" value="Mga_HTH"/>
</dbReference>
<dbReference type="Gene3D" id="1.10.1790.10">
    <property type="entry name" value="PRD domain"/>
    <property type="match status" value="1"/>
</dbReference>
<evidence type="ECO:0000256" key="2">
    <source>
        <dbReference type="ARBA" id="ARBA00023015"/>
    </source>
</evidence>
<dbReference type="RefSeq" id="WP_022939498.1">
    <property type="nucleotide sequence ID" value="NZ_CABKRQ010000010.1"/>
</dbReference>
<evidence type="ECO:0000259" key="6">
    <source>
        <dbReference type="PROSITE" id="PS51372"/>
    </source>
</evidence>
<dbReference type="Pfam" id="PF05043">
    <property type="entry name" value="Mga"/>
    <property type="match status" value="1"/>
</dbReference>
<evidence type="ECO:0000256" key="3">
    <source>
        <dbReference type="ARBA" id="ARBA00023159"/>
    </source>
</evidence>
<dbReference type="InterPro" id="IPR036388">
    <property type="entry name" value="WH-like_DNA-bd_sf"/>
</dbReference>
<dbReference type="InterPro" id="IPR036634">
    <property type="entry name" value="PRD_sf"/>
</dbReference>
<dbReference type="AlphaFoldDB" id="A0A318KLL4"/>
<evidence type="ECO:0000313" key="8">
    <source>
        <dbReference type="Proteomes" id="UP000247612"/>
    </source>
</evidence>
<dbReference type="Gene3D" id="3.40.930.10">
    <property type="entry name" value="Mannitol-specific EII, Chain A"/>
    <property type="match status" value="1"/>
</dbReference>
<organism evidence="7 8">
    <name type="scientific">Dielma fastidiosa</name>
    <dbReference type="NCBI Taxonomy" id="1034346"/>
    <lineage>
        <taxon>Bacteria</taxon>
        <taxon>Bacillati</taxon>
        <taxon>Bacillota</taxon>
        <taxon>Erysipelotrichia</taxon>
        <taxon>Erysipelotrichales</taxon>
        <taxon>Erysipelotrichaceae</taxon>
        <taxon>Dielma</taxon>
    </lineage>
</organism>
<name>A0A318KLL4_9FIRM</name>
<dbReference type="Gene3D" id="1.10.10.10">
    <property type="entry name" value="Winged helix-like DNA-binding domain superfamily/Winged helix DNA-binding domain"/>
    <property type="match status" value="1"/>
</dbReference>
<dbReference type="PROSITE" id="PS51372">
    <property type="entry name" value="PRD_2"/>
    <property type="match status" value="1"/>
</dbReference>
<dbReference type="GO" id="GO:0006355">
    <property type="term" value="P:regulation of DNA-templated transcription"/>
    <property type="evidence" value="ECO:0007669"/>
    <property type="project" value="InterPro"/>
</dbReference>
<keyword evidence="2" id="KW-0805">Transcription regulation</keyword>
<dbReference type="InterPro" id="IPR050661">
    <property type="entry name" value="BglG_antiterminators"/>
</dbReference>
<dbReference type="Pfam" id="PF00359">
    <property type="entry name" value="PTS_EIIA_2"/>
    <property type="match status" value="1"/>
</dbReference>
<feature type="domain" description="PTS EIIA type-2" evidence="5">
    <location>
        <begin position="485"/>
        <end position="624"/>
    </location>
</feature>
<reference evidence="7 8" key="1">
    <citation type="submission" date="2018-05" db="EMBL/GenBank/DDBJ databases">
        <title>Genomic Encyclopedia of Type Strains, Phase IV (KMG-IV): sequencing the most valuable type-strain genomes for metagenomic binning, comparative biology and taxonomic classification.</title>
        <authorList>
            <person name="Goeker M."/>
        </authorList>
    </citation>
    <scope>NUCLEOTIDE SEQUENCE [LARGE SCALE GENOMIC DNA]</scope>
    <source>
        <strain evidence="7 8">JC118</strain>
    </source>
</reference>
<keyword evidence="1" id="KW-0677">Repeat</keyword>
<gene>
    <name evidence="7" type="ORF">DES51_11151</name>
</gene>
<dbReference type="PROSITE" id="PS51094">
    <property type="entry name" value="PTS_EIIA_TYPE_2"/>
    <property type="match status" value="1"/>
</dbReference>
<dbReference type="SUPFAM" id="SSF63520">
    <property type="entry name" value="PTS-regulatory domain, PRD"/>
    <property type="match status" value="1"/>
</dbReference>
<dbReference type="InterPro" id="IPR016152">
    <property type="entry name" value="PTrfase/Anion_transptr"/>
</dbReference>
<dbReference type="InterPro" id="IPR011608">
    <property type="entry name" value="PRD"/>
</dbReference>
<keyword evidence="4" id="KW-0804">Transcription</keyword>
<evidence type="ECO:0000256" key="4">
    <source>
        <dbReference type="ARBA" id="ARBA00023163"/>
    </source>
</evidence>
<sequence length="626" mass="72734">MKKNHELLLNVLRKQNKPISSTKLAELLSVSSRSVKNYVNEINAEHPNTILACKQGYTFNSQAAFTAGKDLVPQTYAERSSYIIKEFFVHHRTQLDLYELCDILYLSYSSIKSLLQKMNKEYEPNKIRFQCRNDQLYVTGSERDKRRFLTSIIYKEATGNLVDISVLKEMFPAIDVMYINELLHTCFKKENCYINDFGYMNLNLHITVMLNSILNQSKTVSSSADKKLENPLAATIIHQLQQHFHVVFQNNEIEEMASMIMMNIHMCQINSPKEIQKSVGDAVYQLSKELIAALNQQYHLRIQEQTLLLPLALHLKNLLARVNQNTTLHNPLLDTIQSACPILFDCALYAADFLYQHCHIQISKDEVAYLAMHIGADVERQDQDVHKLKCVLLCPDYQQNQSFIYNYLLIHFDSQISIVQCVSFLHEINDQTYDLLFTTIPIQDSHPIIQLSPFTNSIDIRDVFNRIEEIIEKRKLAVLHQEFDHFFSPQLFYHEENEESDKFKVIHILHQKLLNQGHVNADFYHDVIRRDEAATTAFGKIAIPHSMKMNANHTRIAVAVSRTGIKWDQHLVHIVLLIAINEKESYLFKELYEALINFCTQDNIMTLLKEAAAFEDFRDIILRFTQ</sequence>
<keyword evidence="3" id="KW-0010">Activator</keyword>
<proteinExistence type="predicted"/>
<dbReference type="PANTHER" id="PTHR30185">
    <property type="entry name" value="CRYPTIC BETA-GLUCOSIDE BGL OPERON ANTITERMINATOR"/>
    <property type="match status" value="1"/>
</dbReference>
<dbReference type="Pfam" id="PF08279">
    <property type="entry name" value="HTH_11"/>
    <property type="match status" value="1"/>
</dbReference>